<dbReference type="EMBL" id="BMWX01000003">
    <property type="protein sequence ID" value="GGZ27309.1"/>
    <property type="molecule type" value="Genomic_DNA"/>
</dbReference>
<evidence type="ECO:0000259" key="2">
    <source>
        <dbReference type="Pfam" id="PF22725"/>
    </source>
</evidence>
<dbReference type="SUPFAM" id="SSF51735">
    <property type="entry name" value="NAD(P)-binding Rossmann-fold domains"/>
    <property type="match status" value="1"/>
</dbReference>
<feature type="domain" description="Gfo/Idh/MocA-like oxidoreductase N-terminal" evidence="1">
    <location>
        <begin position="36"/>
        <end position="159"/>
    </location>
</feature>
<dbReference type="InterPro" id="IPR055170">
    <property type="entry name" value="GFO_IDH_MocA-like_dom"/>
</dbReference>
<dbReference type="InterPro" id="IPR036291">
    <property type="entry name" value="NAD(P)-bd_dom_sf"/>
</dbReference>
<dbReference type="RefSeq" id="WP_018473077.1">
    <property type="nucleotide sequence ID" value="NZ_BMWX01000003.1"/>
</dbReference>
<dbReference type="Gene3D" id="3.30.360.10">
    <property type="entry name" value="Dihydrodipicolinate Reductase, domain 2"/>
    <property type="match status" value="1"/>
</dbReference>
<protein>
    <submittedName>
        <fullName evidence="3">Oxidoreductase</fullName>
    </submittedName>
</protein>
<dbReference type="Gene3D" id="3.40.50.720">
    <property type="entry name" value="NAD(P)-binding Rossmann-like Domain"/>
    <property type="match status" value="1"/>
</dbReference>
<evidence type="ECO:0000259" key="1">
    <source>
        <dbReference type="Pfam" id="PF01408"/>
    </source>
</evidence>
<dbReference type="PANTHER" id="PTHR43818:SF12">
    <property type="entry name" value="NADH-DEPENDENT DEHYDROGENASE-RELATED"/>
    <property type="match status" value="1"/>
</dbReference>
<dbReference type="InterPro" id="IPR050463">
    <property type="entry name" value="Gfo/Idh/MocA_oxidrdct_glycsds"/>
</dbReference>
<dbReference type="PANTHER" id="PTHR43818">
    <property type="entry name" value="BCDNA.GH03377"/>
    <property type="match status" value="1"/>
</dbReference>
<name>A0A918UQX2_9BACT</name>
<dbReference type="GO" id="GO:0000166">
    <property type="term" value="F:nucleotide binding"/>
    <property type="evidence" value="ECO:0007669"/>
    <property type="project" value="InterPro"/>
</dbReference>
<dbReference type="SUPFAM" id="SSF55347">
    <property type="entry name" value="Glyceraldehyde-3-phosphate dehydrogenase-like, C-terminal domain"/>
    <property type="match status" value="1"/>
</dbReference>
<dbReference type="Pfam" id="PF22725">
    <property type="entry name" value="GFO_IDH_MocA_C3"/>
    <property type="match status" value="1"/>
</dbReference>
<accession>A0A918UQX2</accession>
<dbReference type="Pfam" id="PF01408">
    <property type="entry name" value="GFO_IDH_MocA"/>
    <property type="match status" value="1"/>
</dbReference>
<evidence type="ECO:0000313" key="3">
    <source>
        <dbReference type="EMBL" id="GGZ27309.1"/>
    </source>
</evidence>
<dbReference type="InterPro" id="IPR000683">
    <property type="entry name" value="Gfo/Idh/MocA-like_OxRdtase_N"/>
</dbReference>
<feature type="domain" description="GFO/IDH/MocA-like oxidoreductase" evidence="2">
    <location>
        <begin position="168"/>
        <end position="300"/>
    </location>
</feature>
<reference evidence="3" key="2">
    <citation type="submission" date="2020-09" db="EMBL/GenBank/DDBJ databases">
        <authorList>
            <person name="Sun Q."/>
            <person name="Kim S."/>
        </authorList>
    </citation>
    <scope>NUCLEOTIDE SEQUENCE</scope>
    <source>
        <strain evidence="3">KCTC 12368</strain>
    </source>
</reference>
<reference evidence="3" key="1">
    <citation type="journal article" date="2014" name="Int. J. Syst. Evol. Microbiol.">
        <title>Complete genome sequence of Corynebacterium casei LMG S-19264T (=DSM 44701T), isolated from a smear-ripened cheese.</title>
        <authorList>
            <consortium name="US DOE Joint Genome Institute (JGI-PGF)"/>
            <person name="Walter F."/>
            <person name="Albersmeier A."/>
            <person name="Kalinowski J."/>
            <person name="Ruckert C."/>
        </authorList>
    </citation>
    <scope>NUCLEOTIDE SEQUENCE</scope>
    <source>
        <strain evidence="3">KCTC 12368</strain>
    </source>
</reference>
<keyword evidence="4" id="KW-1185">Reference proteome</keyword>
<comment type="caution">
    <text evidence="3">The sequence shown here is derived from an EMBL/GenBank/DDBJ whole genome shotgun (WGS) entry which is preliminary data.</text>
</comment>
<proteinExistence type="predicted"/>
<dbReference type="AlphaFoldDB" id="A0A918UQX2"/>
<dbReference type="Proteomes" id="UP000619457">
    <property type="component" value="Unassembled WGS sequence"/>
</dbReference>
<evidence type="ECO:0000313" key="4">
    <source>
        <dbReference type="Proteomes" id="UP000619457"/>
    </source>
</evidence>
<gene>
    <name evidence="3" type="ORF">GCM10007049_20140</name>
</gene>
<organism evidence="3 4">
    <name type="scientific">Echinicola pacifica</name>
    <dbReference type="NCBI Taxonomy" id="346377"/>
    <lineage>
        <taxon>Bacteria</taxon>
        <taxon>Pseudomonadati</taxon>
        <taxon>Bacteroidota</taxon>
        <taxon>Cytophagia</taxon>
        <taxon>Cytophagales</taxon>
        <taxon>Cyclobacteriaceae</taxon>
        <taxon>Echinicola</taxon>
    </lineage>
</organism>
<sequence length="402" mass="45626">MNRRDFIKSGGLVVGGSIFPYPIASAFNANSDKGPLKVGVIGCGDRGKGIMHVISRMPDRYTLVSACDIMDFRLEQVYQKFPKLKGKSYKHYQDMLDKVDLDAVVIATPLNMHFAPAKASLQAGLHVYLEKTMTYDIPEAQELIQLVKQNPKLTLQVGHQYRYTPLYYKVRDMVQSGYMGKITQIDSRWDRNWNWKRPVPDPSMERAINWRMYKEYSGGLPAELLSHQIDFINWAFETNPDRIMGAGGIDNYKDGRETYDNVQLILRYDKAGMIGNFGATCSNAREGYSFSIKGTEGTIELLMDEGYFYPEQKKMEELQIVDGVSGATKLTWKDGKGIPILDEKTKDGTIYALEDFHKSIQTQQMPASNVISGATTATCIHLANHSLFHNTLEEWKPEYNYS</sequence>